<dbReference type="Proteomes" id="UP001251528">
    <property type="component" value="Unassembled WGS sequence"/>
</dbReference>
<evidence type="ECO:0000259" key="1">
    <source>
        <dbReference type="Pfam" id="PF21762"/>
    </source>
</evidence>
<dbReference type="InterPro" id="IPR048519">
    <property type="entry name" value="Gfd2/YDR514C-like_C"/>
</dbReference>
<protein>
    <recommendedName>
        <fullName evidence="1">Gfd2/YDR514C-like C-terminal domain-containing protein</fullName>
    </recommendedName>
</protein>
<name>A0AAJ0CEF7_9HYPO</name>
<dbReference type="EMBL" id="JASWJB010000486">
    <property type="protein sequence ID" value="KAK2590104.1"/>
    <property type="molecule type" value="Genomic_DNA"/>
</dbReference>
<comment type="caution">
    <text evidence="2">The sequence shown here is derived from an EMBL/GenBank/DDBJ whole genome shotgun (WGS) entry which is preliminary data.</text>
</comment>
<evidence type="ECO:0000313" key="2">
    <source>
        <dbReference type="EMBL" id="KAK2590104.1"/>
    </source>
</evidence>
<sequence>MKYSICPQGFKVGHWRRLYDACISNLEALKLVASNATFVVFDAEPWGGDNTQASELGISILRMAKTRQTDVMPVTLQDFVDIQAIETHWIQIAEMTRPKKSEPHRFGQHHVVTSLDVEQYARSLIDSYRQKYCPLTTEHLIFVGFDVRFELQLLSTTYHSFTDYFTSWLDLQELARLSSHTDKPGLSETLKACGFGSLEPKDLHSLNGRHNAATDTVRAAAILCYLLTNSDKSQLLKIATSSRNTSVLNRRRRGLPANAPEERKVWLGTRPKPRELYPYTARVRHSTGDVLTPTGLLETFAEYEPVAVGTAKRNRYGWVCLPSLSRLNDFIRRVDGSHHEPQGPWIVVTDYDPDITPAKDMRELKERLHARADEKREERRLKRLGNV</sequence>
<gene>
    <name evidence="2" type="ORF">QQS21_012211</name>
</gene>
<dbReference type="AlphaFoldDB" id="A0AAJ0CEF7"/>
<evidence type="ECO:0000313" key="3">
    <source>
        <dbReference type="Proteomes" id="UP001251528"/>
    </source>
</evidence>
<organism evidence="2 3">
    <name type="scientific">Conoideocrella luteorostrata</name>
    <dbReference type="NCBI Taxonomy" id="1105319"/>
    <lineage>
        <taxon>Eukaryota</taxon>
        <taxon>Fungi</taxon>
        <taxon>Dikarya</taxon>
        <taxon>Ascomycota</taxon>
        <taxon>Pezizomycotina</taxon>
        <taxon>Sordariomycetes</taxon>
        <taxon>Hypocreomycetidae</taxon>
        <taxon>Hypocreales</taxon>
        <taxon>Clavicipitaceae</taxon>
        <taxon>Conoideocrella</taxon>
    </lineage>
</organism>
<dbReference type="Pfam" id="PF21762">
    <property type="entry name" value="DEDDh_C"/>
    <property type="match status" value="1"/>
</dbReference>
<reference evidence="2" key="1">
    <citation type="submission" date="2023-06" db="EMBL/GenBank/DDBJ databases">
        <title>Conoideocrella luteorostrata (Hypocreales: Clavicipitaceae), a potential biocontrol fungus for elongate hemlock scale in United States Christmas tree production areas.</title>
        <authorList>
            <person name="Barrett H."/>
            <person name="Lovett B."/>
            <person name="Macias A.M."/>
            <person name="Stajich J.E."/>
            <person name="Kasson M.T."/>
        </authorList>
    </citation>
    <scope>NUCLEOTIDE SEQUENCE</scope>
    <source>
        <strain evidence="2">ARSEF 14590</strain>
    </source>
</reference>
<dbReference type="Gene3D" id="3.30.420.10">
    <property type="entry name" value="Ribonuclease H-like superfamily/Ribonuclease H"/>
    <property type="match status" value="1"/>
</dbReference>
<accession>A0AAJ0CEF7</accession>
<feature type="domain" description="Gfd2/YDR514C-like C-terminal" evidence="1">
    <location>
        <begin position="37"/>
        <end position="204"/>
    </location>
</feature>
<dbReference type="InterPro" id="IPR012337">
    <property type="entry name" value="RNaseH-like_sf"/>
</dbReference>
<proteinExistence type="predicted"/>
<dbReference type="SUPFAM" id="SSF53098">
    <property type="entry name" value="Ribonuclease H-like"/>
    <property type="match status" value="1"/>
</dbReference>
<dbReference type="GO" id="GO:0003676">
    <property type="term" value="F:nucleic acid binding"/>
    <property type="evidence" value="ECO:0007669"/>
    <property type="project" value="InterPro"/>
</dbReference>
<dbReference type="InterPro" id="IPR036397">
    <property type="entry name" value="RNaseH_sf"/>
</dbReference>
<keyword evidence="3" id="KW-1185">Reference proteome</keyword>